<keyword evidence="3" id="KW-1185">Reference proteome</keyword>
<evidence type="ECO:0000313" key="3">
    <source>
        <dbReference type="Proteomes" id="UP001232148"/>
    </source>
</evidence>
<reference evidence="2" key="1">
    <citation type="submission" date="2021-06" db="EMBL/GenBank/DDBJ databases">
        <title>Comparative genomics, transcriptomics and evolutionary studies reveal genomic signatures of adaptation to plant cell wall in hemibiotrophic fungi.</title>
        <authorList>
            <consortium name="DOE Joint Genome Institute"/>
            <person name="Baroncelli R."/>
            <person name="Diaz J.F."/>
            <person name="Benocci T."/>
            <person name="Peng M."/>
            <person name="Battaglia E."/>
            <person name="Haridas S."/>
            <person name="Andreopoulos W."/>
            <person name="Labutti K."/>
            <person name="Pangilinan J."/>
            <person name="Floch G.L."/>
            <person name="Makela M.R."/>
            <person name="Henrissat B."/>
            <person name="Grigoriev I.V."/>
            <person name="Crouch J.A."/>
            <person name="De Vries R.P."/>
            <person name="Sukno S.A."/>
            <person name="Thon M.R."/>
        </authorList>
    </citation>
    <scope>NUCLEOTIDE SEQUENCE</scope>
    <source>
        <strain evidence="2">MAFF235873</strain>
    </source>
</reference>
<dbReference type="EMBL" id="MU842809">
    <property type="protein sequence ID" value="KAK2035406.1"/>
    <property type="molecule type" value="Genomic_DNA"/>
</dbReference>
<dbReference type="AlphaFoldDB" id="A0AAD9HVY3"/>
<protein>
    <submittedName>
        <fullName evidence="2">Uncharacterized protein</fullName>
    </submittedName>
</protein>
<feature type="compositionally biased region" description="Acidic residues" evidence="1">
    <location>
        <begin position="17"/>
        <end position="26"/>
    </location>
</feature>
<name>A0AAD9HVY3_9PEZI</name>
<organism evidence="2 3">
    <name type="scientific">Colletotrichum zoysiae</name>
    <dbReference type="NCBI Taxonomy" id="1216348"/>
    <lineage>
        <taxon>Eukaryota</taxon>
        <taxon>Fungi</taxon>
        <taxon>Dikarya</taxon>
        <taxon>Ascomycota</taxon>
        <taxon>Pezizomycotina</taxon>
        <taxon>Sordariomycetes</taxon>
        <taxon>Hypocreomycetidae</taxon>
        <taxon>Glomerellales</taxon>
        <taxon>Glomerellaceae</taxon>
        <taxon>Colletotrichum</taxon>
        <taxon>Colletotrichum graminicola species complex</taxon>
    </lineage>
</organism>
<sequence>MPDLEAGDFNGLFANETADDEDEPEDSVLRPYFFHPYMSYGESGGGKFYHQGRHLASFMHPDDTEYAFPVDEHPQA</sequence>
<gene>
    <name evidence="2" type="ORF">LX32DRAFT_154922</name>
</gene>
<evidence type="ECO:0000313" key="2">
    <source>
        <dbReference type="EMBL" id="KAK2035406.1"/>
    </source>
</evidence>
<evidence type="ECO:0000256" key="1">
    <source>
        <dbReference type="SAM" id="MobiDB-lite"/>
    </source>
</evidence>
<proteinExistence type="predicted"/>
<accession>A0AAD9HVY3</accession>
<feature type="region of interest" description="Disordered" evidence="1">
    <location>
        <begin position="1"/>
        <end position="26"/>
    </location>
</feature>
<dbReference type="Proteomes" id="UP001232148">
    <property type="component" value="Unassembled WGS sequence"/>
</dbReference>
<comment type="caution">
    <text evidence="2">The sequence shown here is derived from an EMBL/GenBank/DDBJ whole genome shotgun (WGS) entry which is preliminary data.</text>
</comment>